<dbReference type="Gene3D" id="3.40.50.880">
    <property type="match status" value="1"/>
</dbReference>
<keyword evidence="4" id="KW-0315">Glutamine amidotransferase</keyword>
<reference evidence="3" key="2">
    <citation type="submission" date="2023-07" db="EMBL/GenBank/DDBJ databases">
        <title>Dynamics of blaOXA-23 gene transmission in Acinetobacter spp. from contaminated veterinary surfaces.</title>
        <authorList>
            <person name="Moreira Da Silva J."/>
            <person name="Menezes J."/>
            <person name="Fernandes L."/>
            <person name="Marques C."/>
            <person name="Amaral A."/>
            <person name="Timofte D."/>
            <person name="Pomba C."/>
        </authorList>
    </citation>
    <scope>NUCLEOTIDE SEQUENCE</scope>
    <source>
        <strain evidence="3">CMVB11Z4A1</strain>
    </source>
</reference>
<dbReference type="PANTHER" id="PTHR42733">
    <property type="entry name" value="DJ-1 PROTEIN"/>
    <property type="match status" value="1"/>
</dbReference>
<sequence length="183" mass="20403">MVKKVLFITSNQGIEHDELTEPLNFLKSKGFEVIHAAEKNEDVATVKGDTKAATQYTPDTSFDHVDPNDYDLLVIPGGTVNADTLRINQDAQKIIQHFADNHKPIAAICHGPWTLIDAQRIKDKNLTSYKSIKLDLENAGGKWVDEQVHRCNTGDWVLITSRNPDDLPAFNEAILKELEGEVA</sequence>
<name>A0A6N1MS63_ACILW</name>
<dbReference type="PANTHER" id="PTHR42733:SF12">
    <property type="entry name" value="PROTEINASE"/>
    <property type="match status" value="1"/>
</dbReference>
<dbReference type="EMBL" id="CP054803">
    <property type="protein sequence ID" value="QKU20230.1"/>
    <property type="molecule type" value="Genomic_DNA"/>
</dbReference>
<comment type="similarity">
    <text evidence="1">Belongs to the peptidase C56 family.</text>
</comment>
<dbReference type="EMBL" id="JAUUUS010000292">
    <property type="protein sequence ID" value="MDP1448421.1"/>
    <property type="molecule type" value="Genomic_DNA"/>
</dbReference>
<dbReference type="InterPro" id="IPR002818">
    <property type="entry name" value="DJ-1/PfpI"/>
</dbReference>
<accession>A0A6N1MS63</accession>
<reference evidence="4 5" key="1">
    <citation type="submission" date="2019-11" db="EMBL/GenBank/DDBJ databases">
        <title>FDA dAtabase for Regulatory Grade micrObial Sequences (FDA-ARGOS): Supporting development and validation of Infectious Disease Dx tests.</title>
        <authorList>
            <person name="Patel R."/>
            <person name="Rucinski S."/>
            <person name="Tallon L."/>
            <person name="Sadzewicz L."/>
            <person name="Vavikolanu K."/>
            <person name="Mehta A."/>
            <person name="Aluvathingal J."/>
            <person name="Nadendla S."/>
            <person name="Nandy P."/>
            <person name="Geyer C."/>
            <person name="Yan Y."/>
            <person name="Sichtig H."/>
        </authorList>
    </citation>
    <scope>NUCLEOTIDE SEQUENCE [LARGE SCALE GENOMIC DNA]</scope>
    <source>
        <strain evidence="4 5">FDAARGOS_557</strain>
    </source>
</reference>
<dbReference type="Proteomes" id="UP000509126">
    <property type="component" value="Chromosome"/>
</dbReference>
<evidence type="ECO:0000259" key="2">
    <source>
        <dbReference type="Pfam" id="PF01965"/>
    </source>
</evidence>
<dbReference type="Proteomes" id="UP001242129">
    <property type="component" value="Unassembled WGS sequence"/>
</dbReference>
<evidence type="ECO:0000313" key="3">
    <source>
        <dbReference type="EMBL" id="MDP1448421.1"/>
    </source>
</evidence>
<dbReference type="NCBIfam" id="TIGR01382">
    <property type="entry name" value="PfpI"/>
    <property type="match status" value="1"/>
</dbReference>
<feature type="domain" description="DJ-1/PfpI" evidence="2">
    <location>
        <begin position="3"/>
        <end position="177"/>
    </location>
</feature>
<evidence type="ECO:0000256" key="1">
    <source>
        <dbReference type="ARBA" id="ARBA00008542"/>
    </source>
</evidence>
<gene>
    <name evidence="4" type="ORF">FOB19_01500</name>
    <name evidence="3" type="ORF">Q8G51_11680</name>
</gene>
<protein>
    <submittedName>
        <fullName evidence="3 4">Type 1 glutamine amidotransferase</fullName>
    </submittedName>
</protein>
<proteinExistence type="inferred from homology"/>
<dbReference type="GO" id="GO:0016740">
    <property type="term" value="F:transferase activity"/>
    <property type="evidence" value="ECO:0007669"/>
    <property type="project" value="UniProtKB-KW"/>
</dbReference>
<keyword evidence="4" id="KW-0808">Transferase</keyword>
<dbReference type="InterPro" id="IPR006286">
    <property type="entry name" value="C56_PfpI-like"/>
</dbReference>
<evidence type="ECO:0000313" key="4">
    <source>
        <dbReference type="EMBL" id="QKU20230.1"/>
    </source>
</evidence>
<dbReference type="SUPFAM" id="SSF52317">
    <property type="entry name" value="Class I glutamine amidotransferase-like"/>
    <property type="match status" value="1"/>
</dbReference>
<dbReference type="PROSITE" id="PS51276">
    <property type="entry name" value="PEPTIDASE_C56_PFPI"/>
    <property type="match status" value="1"/>
</dbReference>
<evidence type="ECO:0000313" key="5">
    <source>
        <dbReference type="Proteomes" id="UP000509126"/>
    </source>
</evidence>
<dbReference type="AlphaFoldDB" id="A0A6N1MS63"/>
<dbReference type="Pfam" id="PF01965">
    <property type="entry name" value="DJ-1_PfpI"/>
    <property type="match status" value="1"/>
</dbReference>
<dbReference type="CDD" id="cd03134">
    <property type="entry name" value="GATase1_PfpI_like"/>
    <property type="match status" value="1"/>
</dbReference>
<dbReference type="InterPro" id="IPR029062">
    <property type="entry name" value="Class_I_gatase-like"/>
</dbReference>
<organism evidence="4 5">
    <name type="scientific">Acinetobacter lwoffii</name>
    <dbReference type="NCBI Taxonomy" id="28090"/>
    <lineage>
        <taxon>Bacteria</taxon>
        <taxon>Pseudomonadati</taxon>
        <taxon>Pseudomonadota</taxon>
        <taxon>Gammaproteobacteria</taxon>
        <taxon>Moraxellales</taxon>
        <taxon>Moraxellaceae</taxon>
        <taxon>Acinetobacter</taxon>
    </lineage>
</organism>
<dbReference type="RefSeq" id="WP_005268215.1">
    <property type="nucleotide sequence ID" value="NZ_CP054803.1"/>
</dbReference>